<keyword evidence="3" id="KW-1185">Reference proteome</keyword>
<gene>
    <name evidence="2" type="ORF">GA0070610_4178</name>
</gene>
<proteinExistence type="predicted"/>
<dbReference type="SUPFAM" id="SSF55718">
    <property type="entry name" value="SCP-like"/>
    <property type="match status" value="1"/>
</dbReference>
<sequence>MTEAFFEQLASTEFEPRLCRLSGSVRFDIRDGDRVRRWLLTIDQGRLRLSQDDGPADAVFTMSSEVADTMARGELNGLAAILRGEIMVDGDFGLALRMGLLFPAPAVPREAGAPWTRGAAR</sequence>
<protein>
    <submittedName>
        <fullName evidence="2">Putative sterol carrier protein</fullName>
    </submittedName>
</protein>
<dbReference type="Pfam" id="PF02036">
    <property type="entry name" value="SCP2"/>
    <property type="match status" value="1"/>
</dbReference>
<dbReference type="AlphaFoldDB" id="A0A1C5GDC2"/>
<reference evidence="2 3" key="1">
    <citation type="submission" date="2016-06" db="EMBL/GenBank/DDBJ databases">
        <authorList>
            <person name="Kjaerup R.B."/>
            <person name="Dalgaard T.S."/>
            <person name="Juul-Madsen H.R."/>
        </authorList>
    </citation>
    <scope>NUCLEOTIDE SEQUENCE [LARGE SCALE GENOMIC DNA]</scope>
    <source>
        <strain evidence="2 3">DSM 43913</strain>
    </source>
</reference>
<dbReference type="InterPro" id="IPR003033">
    <property type="entry name" value="SCP2_sterol-bd_dom"/>
</dbReference>
<name>A0A1C5GDC2_MICEH</name>
<evidence type="ECO:0000313" key="3">
    <source>
        <dbReference type="Proteomes" id="UP000198251"/>
    </source>
</evidence>
<evidence type="ECO:0000259" key="1">
    <source>
        <dbReference type="Pfam" id="PF02036"/>
    </source>
</evidence>
<dbReference type="Proteomes" id="UP000198251">
    <property type="component" value="Chromosome I"/>
</dbReference>
<dbReference type="EMBL" id="LT607733">
    <property type="protein sequence ID" value="SCG17855.1"/>
    <property type="molecule type" value="Genomic_DNA"/>
</dbReference>
<dbReference type="RefSeq" id="WP_157747194.1">
    <property type="nucleotide sequence ID" value="NZ_JBFAAC010000013.1"/>
</dbReference>
<dbReference type="InterPro" id="IPR036527">
    <property type="entry name" value="SCP2_sterol-bd_dom_sf"/>
</dbReference>
<evidence type="ECO:0000313" key="2">
    <source>
        <dbReference type="EMBL" id="SCG17855.1"/>
    </source>
</evidence>
<feature type="domain" description="SCP2" evidence="1">
    <location>
        <begin position="8"/>
        <end position="99"/>
    </location>
</feature>
<dbReference type="GeneID" id="95803890"/>
<organism evidence="2 3">
    <name type="scientific">Micromonospora echinofusca</name>
    <dbReference type="NCBI Taxonomy" id="47858"/>
    <lineage>
        <taxon>Bacteria</taxon>
        <taxon>Bacillati</taxon>
        <taxon>Actinomycetota</taxon>
        <taxon>Actinomycetes</taxon>
        <taxon>Micromonosporales</taxon>
        <taxon>Micromonosporaceae</taxon>
        <taxon>Micromonospora</taxon>
    </lineage>
</organism>
<dbReference type="Gene3D" id="3.30.1050.10">
    <property type="entry name" value="SCP2 sterol-binding domain"/>
    <property type="match status" value="1"/>
</dbReference>
<accession>A0A1C5GDC2</accession>